<evidence type="ECO:0000256" key="1">
    <source>
        <dbReference type="ARBA" id="ARBA00009437"/>
    </source>
</evidence>
<keyword evidence="2" id="KW-0805">Transcription regulation</keyword>
<dbReference type="RefSeq" id="WP_203657837.1">
    <property type="nucleotide sequence ID" value="NZ_BAAAZM010000005.1"/>
</dbReference>
<reference evidence="6" key="1">
    <citation type="submission" date="2021-01" db="EMBL/GenBank/DDBJ databases">
        <title>Whole genome shotgun sequence of Actinocatenispora rupis NBRC 107355.</title>
        <authorList>
            <person name="Komaki H."/>
            <person name="Tamura T."/>
        </authorList>
    </citation>
    <scope>NUCLEOTIDE SEQUENCE</scope>
    <source>
        <strain evidence="6">NBRC 107355</strain>
    </source>
</reference>
<keyword evidence="7" id="KW-1185">Reference proteome</keyword>
<keyword evidence="3" id="KW-0238">DNA-binding</keyword>
<protein>
    <submittedName>
        <fullName evidence="6">LysR family transcriptional regulator</fullName>
    </submittedName>
</protein>
<dbReference type="Proteomes" id="UP000612808">
    <property type="component" value="Unassembled WGS sequence"/>
</dbReference>
<dbReference type="CDD" id="cd08434">
    <property type="entry name" value="PBP2_GltC_like"/>
    <property type="match status" value="1"/>
</dbReference>
<name>A0A8J3NCF5_9ACTN</name>
<dbReference type="InterPro" id="IPR000847">
    <property type="entry name" value="LysR_HTH_N"/>
</dbReference>
<dbReference type="SUPFAM" id="SSF46785">
    <property type="entry name" value="Winged helix' DNA-binding domain"/>
    <property type="match status" value="1"/>
</dbReference>
<accession>A0A8J3NCF5</accession>
<evidence type="ECO:0000256" key="2">
    <source>
        <dbReference type="ARBA" id="ARBA00023015"/>
    </source>
</evidence>
<keyword evidence="4" id="KW-0804">Transcription</keyword>
<dbReference type="Gene3D" id="3.40.190.290">
    <property type="match status" value="1"/>
</dbReference>
<dbReference type="GO" id="GO:0003677">
    <property type="term" value="F:DNA binding"/>
    <property type="evidence" value="ECO:0007669"/>
    <property type="project" value="UniProtKB-KW"/>
</dbReference>
<gene>
    <name evidence="6" type="ORF">Aru02nite_27290</name>
</gene>
<dbReference type="InterPro" id="IPR036388">
    <property type="entry name" value="WH-like_DNA-bd_sf"/>
</dbReference>
<evidence type="ECO:0000256" key="4">
    <source>
        <dbReference type="ARBA" id="ARBA00023163"/>
    </source>
</evidence>
<dbReference type="GO" id="GO:0032993">
    <property type="term" value="C:protein-DNA complex"/>
    <property type="evidence" value="ECO:0007669"/>
    <property type="project" value="TreeGrafter"/>
</dbReference>
<organism evidence="6 7">
    <name type="scientific">Actinocatenispora rupis</name>
    <dbReference type="NCBI Taxonomy" id="519421"/>
    <lineage>
        <taxon>Bacteria</taxon>
        <taxon>Bacillati</taxon>
        <taxon>Actinomycetota</taxon>
        <taxon>Actinomycetes</taxon>
        <taxon>Micromonosporales</taxon>
        <taxon>Micromonosporaceae</taxon>
        <taxon>Actinocatenispora</taxon>
    </lineage>
</organism>
<proteinExistence type="inferred from homology"/>
<dbReference type="PANTHER" id="PTHR30346">
    <property type="entry name" value="TRANSCRIPTIONAL DUAL REGULATOR HCAR-RELATED"/>
    <property type="match status" value="1"/>
</dbReference>
<evidence type="ECO:0000313" key="6">
    <source>
        <dbReference type="EMBL" id="GID11840.1"/>
    </source>
</evidence>
<sequence length="308" mass="33346">MGHVDIQVLRWFRAVADGATVTRTAADAHVTQPALSRALGRLEREVGTPLLHRAGRGLRLTPAGRVFAEHAAATLDRYDAGLRATAEVVDPDRGVVPLAFLHTFGTWLVPPLVHGYLAARPRVRFELNQHGEQAILSALLSGGVDLIITSGDPDHPDVRWRRLLVEPLRLAVPPGHRLAHRTRVRLADVADDPFVVLRPGYGLRDTTEDLCRAAGFVPRIGFEGEEVETLRGLVTAGLGVALLPVPQTATFPPSQALPAAPHLRVSDVDASRDVGLAWLRGRVLPASSAGFRDHVLRSVRDVAPPGYR</sequence>
<comment type="similarity">
    <text evidence="1">Belongs to the LysR transcriptional regulatory family.</text>
</comment>
<dbReference type="GO" id="GO:0003700">
    <property type="term" value="F:DNA-binding transcription factor activity"/>
    <property type="evidence" value="ECO:0007669"/>
    <property type="project" value="InterPro"/>
</dbReference>
<dbReference type="InterPro" id="IPR036390">
    <property type="entry name" value="WH_DNA-bd_sf"/>
</dbReference>
<feature type="domain" description="HTH lysR-type" evidence="5">
    <location>
        <begin position="4"/>
        <end position="61"/>
    </location>
</feature>
<dbReference type="Gene3D" id="1.10.10.10">
    <property type="entry name" value="Winged helix-like DNA-binding domain superfamily/Winged helix DNA-binding domain"/>
    <property type="match status" value="1"/>
</dbReference>
<evidence type="ECO:0000259" key="5">
    <source>
        <dbReference type="PROSITE" id="PS50931"/>
    </source>
</evidence>
<comment type="caution">
    <text evidence="6">The sequence shown here is derived from an EMBL/GenBank/DDBJ whole genome shotgun (WGS) entry which is preliminary data.</text>
</comment>
<dbReference type="AlphaFoldDB" id="A0A8J3NCF5"/>
<dbReference type="PRINTS" id="PR00039">
    <property type="entry name" value="HTHLYSR"/>
</dbReference>
<dbReference type="PROSITE" id="PS50931">
    <property type="entry name" value="HTH_LYSR"/>
    <property type="match status" value="1"/>
</dbReference>
<dbReference type="Pfam" id="PF00126">
    <property type="entry name" value="HTH_1"/>
    <property type="match status" value="1"/>
</dbReference>
<dbReference type="EMBL" id="BOMB01000015">
    <property type="protein sequence ID" value="GID11840.1"/>
    <property type="molecule type" value="Genomic_DNA"/>
</dbReference>
<dbReference type="SUPFAM" id="SSF53850">
    <property type="entry name" value="Periplasmic binding protein-like II"/>
    <property type="match status" value="1"/>
</dbReference>
<evidence type="ECO:0000313" key="7">
    <source>
        <dbReference type="Proteomes" id="UP000612808"/>
    </source>
</evidence>
<dbReference type="InterPro" id="IPR005119">
    <property type="entry name" value="LysR_subst-bd"/>
</dbReference>
<dbReference type="Pfam" id="PF03466">
    <property type="entry name" value="LysR_substrate"/>
    <property type="match status" value="1"/>
</dbReference>
<dbReference type="PANTHER" id="PTHR30346:SF28">
    <property type="entry name" value="HTH-TYPE TRANSCRIPTIONAL REGULATOR CYNR"/>
    <property type="match status" value="1"/>
</dbReference>
<evidence type="ECO:0000256" key="3">
    <source>
        <dbReference type="ARBA" id="ARBA00023125"/>
    </source>
</evidence>